<dbReference type="EMBL" id="FNZK01000005">
    <property type="protein sequence ID" value="SEJ26449.1"/>
    <property type="molecule type" value="Genomic_DNA"/>
</dbReference>
<dbReference type="Gene3D" id="3.60.15.10">
    <property type="entry name" value="Ribonuclease Z/Hydroxyacylglutathione hydrolase-like"/>
    <property type="match status" value="1"/>
</dbReference>
<organism evidence="4 5">
    <name type="scientific">Propionispira arboris</name>
    <dbReference type="NCBI Taxonomy" id="84035"/>
    <lineage>
        <taxon>Bacteria</taxon>
        <taxon>Bacillati</taxon>
        <taxon>Bacillota</taxon>
        <taxon>Negativicutes</taxon>
        <taxon>Selenomonadales</taxon>
        <taxon>Selenomonadaceae</taxon>
        <taxon>Propionispira</taxon>
    </lineage>
</organism>
<evidence type="ECO:0000259" key="3">
    <source>
        <dbReference type="SMART" id="SM01027"/>
    </source>
</evidence>
<dbReference type="InterPro" id="IPR050698">
    <property type="entry name" value="MBL"/>
</dbReference>
<evidence type="ECO:0000259" key="2">
    <source>
        <dbReference type="SMART" id="SM00849"/>
    </source>
</evidence>
<evidence type="ECO:0000256" key="1">
    <source>
        <dbReference type="ARBA" id="ARBA00022801"/>
    </source>
</evidence>
<dbReference type="SMART" id="SM00849">
    <property type="entry name" value="Lactamase_B"/>
    <property type="match status" value="1"/>
</dbReference>
<dbReference type="InterPro" id="IPR036866">
    <property type="entry name" value="RibonucZ/Hydroxyglut_hydro"/>
</dbReference>
<dbReference type="RefSeq" id="WP_091830188.1">
    <property type="nucleotide sequence ID" value="NZ_FNZK01000005.1"/>
</dbReference>
<protein>
    <submittedName>
        <fullName evidence="4">Metallo-beta-lactamase family protein</fullName>
    </submittedName>
</protein>
<dbReference type="SUPFAM" id="SSF56281">
    <property type="entry name" value="Metallo-hydrolase/oxidoreductase"/>
    <property type="match status" value="1"/>
</dbReference>
<sequence length="535" mass="60169">MRLQFLGAARTVTGSCFLLEAAGKKLLIDCGLFQGSKTIRALNYQNFHFTPSEIDCVLLTHAHVDHCGLIPKLCKKGFKGPIYATKVSCELAQIMLPDSAHIQEFDVEIMNRKGKRAGRSLVEPIYTVNDALASLKYFSAVNYGECLQISADIKVVYKDAGHIIGSSFIEIYVTENNKTTKILFSGDLGQPNQPIIKNPTIIKGTDYLVMESTYGDRVHQVYDKEQALAEIINDTIARGGNVIIPSFAVGRTQTMLYYLYKLWKDHKIKDIPVIVDSPLAAAATRIFAHNTQDFDEEMVELLKENGKIPQMPQLRICESAEESKAINSQEGSAIIISASGMADAGRVLHHLKHNLWRDESNVLFVGYQAEGSMGRRLLDGIRRVKIMGEEVTVKAKIYNMEGFSAHADRNQILDWLANFTEPKPVNIFIVHGESLAAGALKEAIQERFDENSYIPHYGDTAIINGRDYEIEATKIIEEVAVKDLEEFLTLIDADYRQLRQKLLRTVFKEPEKLQGITKNINKGWNYFKKLFNDIN</sequence>
<dbReference type="CDD" id="cd16295">
    <property type="entry name" value="TTHA0252-CPSF-like_MBL-fold"/>
    <property type="match status" value="1"/>
</dbReference>
<dbReference type="GO" id="GO:0016787">
    <property type="term" value="F:hydrolase activity"/>
    <property type="evidence" value="ECO:0007669"/>
    <property type="project" value="UniProtKB-KW"/>
</dbReference>
<feature type="domain" description="Metallo-beta-lactamase" evidence="2">
    <location>
        <begin position="13"/>
        <end position="240"/>
    </location>
</feature>
<dbReference type="InterPro" id="IPR001279">
    <property type="entry name" value="Metallo-B-lactamas"/>
</dbReference>
<keyword evidence="1" id="KW-0378">Hydrolase</keyword>
<dbReference type="AlphaFoldDB" id="A0A1H6XBC3"/>
<name>A0A1H6XBC3_9FIRM</name>
<dbReference type="STRING" id="84035.SAMN05660742_10545"/>
<feature type="domain" description="Beta-Casp" evidence="3">
    <location>
        <begin position="252"/>
        <end position="377"/>
    </location>
</feature>
<dbReference type="Gene3D" id="3.40.50.10890">
    <property type="match status" value="1"/>
</dbReference>
<keyword evidence="5" id="KW-1185">Reference proteome</keyword>
<proteinExistence type="predicted"/>
<dbReference type="InterPro" id="IPR022712">
    <property type="entry name" value="Beta_Casp"/>
</dbReference>
<dbReference type="GO" id="GO:0004521">
    <property type="term" value="F:RNA endonuclease activity"/>
    <property type="evidence" value="ECO:0007669"/>
    <property type="project" value="TreeGrafter"/>
</dbReference>
<dbReference type="PANTHER" id="PTHR11203">
    <property type="entry name" value="CLEAVAGE AND POLYADENYLATION SPECIFICITY FACTOR FAMILY MEMBER"/>
    <property type="match status" value="1"/>
</dbReference>
<evidence type="ECO:0000313" key="5">
    <source>
        <dbReference type="Proteomes" id="UP000199662"/>
    </source>
</evidence>
<dbReference type="Proteomes" id="UP000199662">
    <property type="component" value="Unassembled WGS sequence"/>
</dbReference>
<evidence type="ECO:0000313" key="4">
    <source>
        <dbReference type="EMBL" id="SEJ26449.1"/>
    </source>
</evidence>
<dbReference type="PANTHER" id="PTHR11203:SF37">
    <property type="entry name" value="INTEGRATOR COMPLEX SUBUNIT 11"/>
    <property type="match status" value="1"/>
</dbReference>
<reference evidence="4 5" key="1">
    <citation type="submission" date="2016-10" db="EMBL/GenBank/DDBJ databases">
        <authorList>
            <person name="de Groot N.N."/>
        </authorList>
    </citation>
    <scope>NUCLEOTIDE SEQUENCE [LARGE SCALE GENOMIC DNA]</scope>
    <source>
        <strain evidence="4 5">DSM 2179</strain>
    </source>
</reference>
<gene>
    <name evidence="4" type="ORF">SAMN05660742_10545</name>
</gene>
<dbReference type="Pfam" id="PF07521">
    <property type="entry name" value="RMMBL"/>
    <property type="match status" value="1"/>
</dbReference>
<dbReference type="Pfam" id="PF00753">
    <property type="entry name" value="Lactamase_B"/>
    <property type="match status" value="1"/>
</dbReference>
<dbReference type="SMART" id="SM01027">
    <property type="entry name" value="Beta-Casp"/>
    <property type="match status" value="1"/>
</dbReference>
<accession>A0A1H6XBC3</accession>
<dbReference type="Pfam" id="PF10996">
    <property type="entry name" value="Beta-Casp"/>
    <property type="match status" value="1"/>
</dbReference>
<dbReference type="InterPro" id="IPR011108">
    <property type="entry name" value="RMMBL"/>
</dbReference>